<dbReference type="Proteomes" id="UP000703038">
    <property type="component" value="Unassembled WGS sequence"/>
</dbReference>
<name>A0ABS2KUZ0_9NOCA</name>
<evidence type="ECO:0000313" key="7">
    <source>
        <dbReference type="Proteomes" id="UP000703038"/>
    </source>
</evidence>
<comment type="pathway">
    <text evidence="1">Carbohydrate acid metabolism.</text>
</comment>
<dbReference type="PANTHER" id="PTHR30246:SF1">
    <property type="entry name" value="2-DEHYDRO-3-DEOXY-6-PHOSPHOGALACTONATE ALDOLASE-RELATED"/>
    <property type="match status" value="1"/>
</dbReference>
<evidence type="ECO:0000313" key="6">
    <source>
        <dbReference type="EMBL" id="MBM7415757.1"/>
    </source>
</evidence>
<keyword evidence="4 6" id="KW-0456">Lyase</keyword>
<proteinExistence type="inferred from homology"/>
<evidence type="ECO:0000256" key="1">
    <source>
        <dbReference type="ARBA" id="ARBA00004761"/>
    </source>
</evidence>
<keyword evidence="5" id="KW-0119">Carbohydrate metabolism</keyword>
<dbReference type="SUPFAM" id="SSF51569">
    <property type="entry name" value="Aldolase"/>
    <property type="match status" value="1"/>
</dbReference>
<evidence type="ECO:0000256" key="4">
    <source>
        <dbReference type="ARBA" id="ARBA00023239"/>
    </source>
</evidence>
<dbReference type="NCBIfam" id="TIGR01182">
    <property type="entry name" value="eda"/>
    <property type="match status" value="1"/>
</dbReference>
<dbReference type="EC" id="4.1.2.14" evidence="6"/>
<sequence>MTTRFDDALATIMEDRALVVVRAPSIPDPAALADALVAGGLRAVELTFTTPNVLDCLRAASSSGAVMGAGTVMTGDQARAAIDAGARFLVTPGLRPDVAAVAHERDVPVLMGALTPTEIMAALDLGAAAVKVFPAKLFGPSYFGDLRGPFPDVPLVPSGGVNVDNAADYLARGAVAVTAGTDVVPPATVAAGLWDDITARATSFVHSLSR</sequence>
<dbReference type="InterPro" id="IPR013785">
    <property type="entry name" value="Aldolase_TIM"/>
</dbReference>
<accession>A0ABS2KUZ0</accession>
<evidence type="ECO:0000256" key="3">
    <source>
        <dbReference type="ARBA" id="ARBA00011233"/>
    </source>
</evidence>
<organism evidence="6 7">
    <name type="scientific">Rhodococcoides corynebacterioides</name>
    <dbReference type="NCBI Taxonomy" id="53972"/>
    <lineage>
        <taxon>Bacteria</taxon>
        <taxon>Bacillati</taxon>
        <taxon>Actinomycetota</taxon>
        <taxon>Actinomycetes</taxon>
        <taxon>Mycobacteriales</taxon>
        <taxon>Nocardiaceae</taxon>
        <taxon>Rhodococcoides</taxon>
    </lineage>
</organism>
<dbReference type="RefSeq" id="WP_204868738.1">
    <property type="nucleotide sequence ID" value="NZ_JAFBBK010000001.1"/>
</dbReference>
<dbReference type="Gene3D" id="3.20.20.70">
    <property type="entry name" value="Aldolase class I"/>
    <property type="match status" value="1"/>
</dbReference>
<dbReference type="GO" id="GO:0106009">
    <property type="term" value="F:(4S)-4-hydroxy-2-oxoglutarate aldolase activity"/>
    <property type="evidence" value="ECO:0007669"/>
    <property type="project" value="UniProtKB-EC"/>
</dbReference>
<keyword evidence="7" id="KW-1185">Reference proteome</keyword>
<protein>
    <submittedName>
        <fullName evidence="6">2-dehydro-3-deoxyphosphogluconate aldolase/(4S)-4-hydroxy-2-oxoglutarate aldolase</fullName>
        <ecNumber evidence="6">4.1.2.14</ecNumber>
        <ecNumber evidence="6">4.1.3.42</ecNumber>
    </submittedName>
</protein>
<gene>
    <name evidence="6" type="ORF">JOE42_002490</name>
</gene>
<comment type="caution">
    <text evidence="6">The sequence shown here is derived from an EMBL/GenBank/DDBJ whole genome shotgun (WGS) entry which is preliminary data.</text>
</comment>
<reference evidence="6 7" key="1">
    <citation type="submission" date="2021-01" db="EMBL/GenBank/DDBJ databases">
        <title>Genomics of switchgrass bacterial isolates.</title>
        <authorList>
            <person name="Shade A."/>
        </authorList>
    </citation>
    <scope>NUCLEOTIDE SEQUENCE [LARGE SCALE GENOMIC DNA]</scope>
    <source>
        <strain evidence="6 7">PvP111</strain>
    </source>
</reference>
<dbReference type="EMBL" id="JAFBBK010000001">
    <property type="protein sequence ID" value="MBM7415757.1"/>
    <property type="molecule type" value="Genomic_DNA"/>
</dbReference>
<dbReference type="GO" id="GO:0008675">
    <property type="term" value="F:2-dehydro-3-deoxy-phosphogluconate aldolase activity"/>
    <property type="evidence" value="ECO:0007669"/>
    <property type="project" value="UniProtKB-EC"/>
</dbReference>
<evidence type="ECO:0000256" key="5">
    <source>
        <dbReference type="ARBA" id="ARBA00023277"/>
    </source>
</evidence>
<comment type="subunit">
    <text evidence="3">Homotrimer.</text>
</comment>
<dbReference type="PANTHER" id="PTHR30246">
    <property type="entry name" value="2-KETO-3-DEOXY-6-PHOSPHOGLUCONATE ALDOLASE"/>
    <property type="match status" value="1"/>
</dbReference>
<dbReference type="CDD" id="cd00452">
    <property type="entry name" value="KDPG_aldolase"/>
    <property type="match status" value="1"/>
</dbReference>
<evidence type="ECO:0000256" key="2">
    <source>
        <dbReference type="ARBA" id="ARBA00006906"/>
    </source>
</evidence>
<dbReference type="EC" id="4.1.3.42" evidence="6"/>
<dbReference type="InterPro" id="IPR000887">
    <property type="entry name" value="Aldlse_KDPG_KHG"/>
</dbReference>
<comment type="similarity">
    <text evidence="2">Belongs to the KHG/KDPG aldolase family.</text>
</comment>
<dbReference type="Pfam" id="PF01081">
    <property type="entry name" value="Aldolase"/>
    <property type="match status" value="1"/>
</dbReference>